<feature type="signal peptide" evidence="1">
    <location>
        <begin position="1"/>
        <end position="23"/>
    </location>
</feature>
<name>A0ABZ0CW94_9BURK</name>
<proteinExistence type="predicted"/>
<protein>
    <submittedName>
        <fullName evidence="2">Lipid A deacylase LpxR family protein</fullName>
    </submittedName>
</protein>
<keyword evidence="1" id="KW-0732">Signal</keyword>
<dbReference type="Proteomes" id="UP001303946">
    <property type="component" value="Chromosome"/>
</dbReference>
<reference evidence="2 3" key="1">
    <citation type="submission" date="2023-10" db="EMBL/GenBank/DDBJ databases">
        <title>Bacteria for the degradation of biodegradable plastic PBAT(Polybutylene adipate terephthalate).</title>
        <authorList>
            <person name="Weon H.-Y."/>
            <person name="Yeon J."/>
        </authorList>
    </citation>
    <scope>NUCLEOTIDE SEQUENCE [LARGE SCALE GENOMIC DNA]</scope>
    <source>
        <strain evidence="2 3">SBD 7-3</strain>
    </source>
</reference>
<dbReference type="Gene3D" id="2.40.128.140">
    <property type="entry name" value="Outer membrane protein"/>
    <property type="match status" value="1"/>
</dbReference>
<dbReference type="EMBL" id="CP136336">
    <property type="protein sequence ID" value="WOB09249.1"/>
    <property type="molecule type" value="Genomic_DNA"/>
</dbReference>
<dbReference type="InterPro" id="IPR037107">
    <property type="entry name" value="Put_OMP_sf"/>
</dbReference>
<dbReference type="RefSeq" id="WP_316702205.1">
    <property type="nucleotide sequence ID" value="NZ_CP136336.1"/>
</dbReference>
<organism evidence="2 3">
    <name type="scientific">Piscinibacter gummiphilus</name>
    <dbReference type="NCBI Taxonomy" id="946333"/>
    <lineage>
        <taxon>Bacteria</taxon>
        <taxon>Pseudomonadati</taxon>
        <taxon>Pseudomonadota</taxon>
        <taxon>Betaproteobacteria</taxon>
        <taxon>Burkholderiales</taxon>
        <taxon>Sphaerotilaceae</taxon>
        <taxon>Piscinibacter</taxon>
    </lineage>
</organism>
<evidence type="ECO:0000313" key="3">
    <source>
        <dbReference type="Proteomes" id="UP001303946"/>
    </source>
</evidence>
<keyword evidence="3" id="KW-1185">Reference proteome</keyword>
<accession>A0ABZ0CW94</accession>
<evidence type="ECO:0000256" key="1">
    <source>
        <dbReference type="SAM" id="SignalP"/>
    </source>
</evidence>
<gene>
    <name evidence="2" type="ORF">RXV79_04120</name>
</gene>
<sequence>MRALMSGAVMLGALAVGAPTALAQEPGHEGRLQGWAFALENDFFGRATISTDRWYTNGFHYAHSYRQGRPVHRPLQRVRELGRDWFGIEGEGGQAATAGEFLGHNIYTPNDVDPSTPQIHDRPYAALLSYGMGTFAYRGQHHRALDIRIGVVGPAAGGDEVQSGFHRLIDDGLPNGWAYQVRPRLALQGTFTHTQRYFDQSPLPHWGAVHLHGRATVGTIKNLVAAGITFVAGEKTRVFGAPDEGDFFTVDFNNRQNHFAAGELRRSTFFAQFQVAAVASNYLIEGRTYGPRPEIELKRGVWMSTFGISQRLSREWRLEYRIKRRSAEFTAHTPYGRNGQIQSYGEVRLVRDYDAGPDDIESFRR</sequence>
<evidence type="ECO:0000313" key="2">
    <source>
        <dbReference type="EMBL" id="WOB09249.1"/>
    </source>
</evidence>
<dbReference type="Pfam" id="PF09982">
    <property type="entry name" value="LpxR"/>
    <property type="match status" value="1"/>
</dbReference>
<dbReference type="InterPro" id="IPR018707">
    <property type="entry name" value="LpxR"/>
</dbReference>
<feature type="chain" id="PRO_5046959940" evidence="1">
    <location>
        <begin position="24"/>
        <end position="365"/>
    </location>
</feature>